<evidence type="ECO:0000259" key="1">
    <source>
        <dbReference type="Pfam" id="PF25840"/>
    </source>
</evidence>
<feature type="domain" description="Broad-specificity ulvan lyase C-terminal" evidence="2">
    <location>
        <begin position="396"/>
        <end position="633"/>
    </location>
</feature>
<dbReference type="SUPFAM" id="SSF48208">
    <property type="entry name" value="Six-hairpin glycosidases"/>
    <property type="match status" value="1"/>
</dbReference>
<organism evidence="3 4">
    <name type="scientific">Lacihabitans lacunae</name>
    <dbReference type="NCBI Taxonomy" id="1028214"/>
    <lineage>
        <taxon>Bacteria</taxon>
        <taxon>Pseudomonadati</taxon>
        <taxon>Bacteroidota</taxon>
        <taxon>Cytophagia</taxon>
        <taxon>Cytophagales</taxon>
        <taxon>Leadbetterellaceae</taxon>
        <taxon>Lacihabitans</taxon>
    </lineage>
</organism>
<gene>
    <name evidence="3" type="ORF">ACFOOI_21485</name>
</gene>
<dbReference type="RefSeq" id="WP_379840157.1">
    <property type="nucleotide sequence ID" value="NZ_JBHRYQ010000001.1"/>
</dbReference>
<evidence type="ECO:0000313" key="3">
    <source>
        <dbReference type="EMBL" id="MFC3813253.1"/>
    </source>
</evidence>
<name>A0ABV7Z4Y1_9BACT</name>
<dbReference type="EMBL" id="JBHRYQ010000001">
    <property type="protein sequence ID" value="MFC3813253.1"/>
    <property type="molecule type" value="Genomic_DNA"/>
</dbReference>
<proteinExistence type="predicted"/>
<sequence length="634" mass="71482">MKRREFIQNGSLGLGTLAFLRPINWQLNNKQATEYKVFISELLKTWGDGMLANQIDNPSDETTHGALMCPSCGEIHGRCMDAVLPFLYLAETTGDDKYLKAGISVFEWSKNVTSADGSWTVMPNPNSWKGISVFGGIALAETLKYHGDILPQKTKEKWTERLTAVSEYIFKTFDLTFTNINYGFTSIYALHLFGQVLNNPSYTQRSHELAKDIKNWLSEPNKLIIGEGKPSTKKSAKGLYGVDLGYNVEETINAVVQYAVEVKDEELITLLKASLEGHLEFMFPDGAWDNSWGSRQYKWSYWGSRTTDGSQIGYTLLADRNSAFGRAVYQNTMLLKSCTKDGLIHGGPHYISHGVKPCIHHTFCHAKTLASLLNENKNLELINATAKLPIETNYGIKHMPEVDVWLVSHQNWRASISSYDFVYTENSQQATGGSIGFLYHQKIGTIFTASMAKYREVEIYNQQENPDDIDFALTPRIELFEENNWFTNLYDLEAKVSHQTNKDKITVSAQVKLKNEEGKQLTNNDSNYELKYEFEKGKFSITAKKTKKGKEQQKAQLVLPIACQSEEKVTQLDAKSIQIKKKNGTLLIKSNVPLEIIKTTKSRVFNLVPGIEAVPVIAHFDESAHEIICTILVS</sequence>
<dbReference type="Pfam" id="PF25841">
    <property type="entry name" value="Ulvan_lyase_C"/>
    <property type="match status" value="1"/>
</dbReference>
<reference evidence="4" key="1">
    <citation type="journal article" date="2019" name="Int. J. Syst. Evol. Microbiol.">
        <title>The Global Catalogue of Microorganisms (GCM) 10K type strain sequencing project: providing services to taxonomists for standard genome sequencing and annotation.</title>
        <authorList>
            <consortium name="The Broad Institute Genomics Platform"/>
            <consortium name="The Broad Institute Genome Sequencing Center for Infectious Disease"/>
            <person name="Wu L."/>
            <person name="Ma J."/>
        </authorList>
    </citation>
    <scope>NUCLEOTIDE SEQUENCE [LARGE SCALE GENOMIC DNA]</scope>
    <source>
        <strain evidence="4">CECT 7956</strain>
    </source>
</reference>
<keyword evidence="4" id="KW-1185">Reference proteome</keyword>
<evidence type="ECO:0000259" key="2">
    <source>
        <dbReference type="Pfam" id="PF25841"/>
    </source>
</evidence>
<dbReference type="Pfam" id="PF25840">
    <property type="entry name" value="Ulvan_lyase_N"/>
    <property type="match status" value="1"/>
</dbReference>
<feature type="domain" description="Broad-specificity ulvan lyase N-terminal" evidence="1">
    <location>
        <begin position="43"/>
        <end position="389"/>
    </location>
</feature>
<dbReference type="InterPro" id="IPR058908">
    <property type="entry name" value="P29_C"/>
</dbReference>
<protein>
    <submittedName>
        <fullName evidence="3">Uncharacterized protein</fullName>
    </submittedName>
</protein>
<dbReference type="Proteomes" id="UP001595616">
    <property type="component" value="Unassembled WGS sequence"/>
</dbReference>
<dbReference type="InterPro" id="IPR058907">
    <property type="entry name" value="P29_N"/>
</dbReference>
<accession>A0ABV7Z4Y1</accession>
<evidence type="ECO:0000313" key="4">
    <source>
        <dbReference type="Proteomes" id="UP001595616"/>
    </source>
</evidence>
<comment type="caution">
    <text evidence="3">The sequence shown here is derived from an EMBL/GenBank/DDBJ whole genome shotgun (WGS) entry which is preliminary data.</text>
</comment>
<dbReference type="InterPro" id="IPR008928">
    <property type="entry name" value="6-hairpin_glycosidase_sf"/>
</dbReference>